<feature type="non-terminal residue" evidence="1">
    <location>
        <position position="85"/>
    </location>
</feature>
<sequence length="85" mass="9491">MGVRCHFAHGQEEIRNPALDPLVQYPTLAAIMSNPASLSSKMIKQMSKINIPNEYMAIVQRAAEILQVQNIQGCSQLLNEVINRN</sequence>
<dbReference type="EMBL" id="GL983687">
    <property type="protein sequence ID" value="EGR32398.1"/>
    <property type="molecule type" value="Genomic_DNA"/>
</dbReference>
<dbReference type="AlphaFoldDB" id="G0QQW8"/>
<accession>G0QQW8</accession>
<protein>
    <submittedName>
        <fullName evidence="1">Uncharacterized protein</fullName>
    </submittedName>
</protein>
<evidence type="ECO:0000313" key="1">
    <source>
        <dbReference type="EMBL" id="EGR32398.1"/>
    </source>
</evidence>
<reference evidence="1 2" key="1">
    <citation type="submission" date="2011-07" db="EMBL/GenBank/DDBJ databases">
        <authorList>
            <person name="Coyne R."/>
            <person name="Brami D."/>
            <person name="Johnson J."/>
            <person name="Hostetler J."/>
            <person name="Hannick L."/>
            <person name="Clark T."/>
            <person name="Cassidy-Hanley D."/>
            <person name="Inman J."/>
        </authorList>
    </citation>
    <scope>NUCLEOTIDE SEQUENCE [LARGE SCALE GENOMIC DNA]</scope>
    <source>
        <strain evidence="1 2">G5</strain>
    </source>
</reference>
<proteinExistence type="predicted"/>
<name>G0QQW8_ICHMU</name>
<evidence type="ECO:0000313" key="2">
    <source>
        <dbReference type="Proteomes" id="UP000008983"/>
    </source>
</evidence>
<dbReference type="Proteomes" id="UP000008983">
    <property type="component" value="Unassembled WGS sequence"/>
</dbReference>
<dbReference type="InParanoid" id="G0QQW8"/>
<keyword evidence="2" id="KW-1185">Reference proteome</keyword>
<dbReference type="RefSeq" id="XP_004035884.1">
    <property type="nucleotide sequence ID" value="XM_004035836.1"/>
</dbReference>
<organism evidence="1 2">
    <name type="scientific">Ichthyophthirius multifiliis</name>
    <name type="common">White spot disease agent</name>
    <name type="synonym">Ich</name>
    <dbReference type="NCBI Taxonomy" id="5932"/>
    <lineage>
        <taxon>Eukaryota</taxon>
        <taxon>Sar</taxon>
        <taxon>Alveolata</taxon>
        <taxon>Ciliophora</taxon>
        <taxon>Intramacronucleata</taxon>
        <taxon>Oligohymenophorea</taxon>
        <taxon>Hymenostomatida</taxon>
        <taxon>Ophryoglenina</taxon>
        <taxon>Ichthyophthirius</taxon>
    </lineage>
</organism>
<gene>
    <name evidence="1" type="ORF">IMG5_084970</name>
</gene>
<dbReference type="GeneID" id="14908549"/>